<sequence length="177" mass="19692">MGVWFTKGSLGLQAFTDADWAGCPIDRRSTSGWCIFLGSNLISWSAKKQPTVSRSSSEAEYRGLAMTAAELLYLSKLFKDIGFQLPSLPLLWCDNQSAIHLASNPVFSAPTKHVEVDYHFTRELVQQRFLSVKFVSSEHQLADIFTKPLSAARHSLLRTKLTVRSPPFSLRGAKGSK</sequence>
<accession>A0AAD4ZDU1</accession>
<evidence type="ECO:0000313" key="1">
    <source>
        <dbReference type="EMBL" id="KAI5341513.1"/>
    </source>
</evidence>
<dbReference type="SUPFAM" id="SSF56672">
    <property type="entry name" value="DNA/RNA polymerases"/>
    <property type="match status" value="1"/>
</dbReference>
<gene>
    <name evidence="1" type="ORF">L3X38_020787</name>
</gene>
<keyword evidence="2" id="KW-1185">Reference proteome</keyword>
<comment type="caution">
    <text evidence="1">The sequence shown here is derived from an EMBL/GenBank/DDBJ whole genome shotgun (WGS) entry which is preliminary data.</text>
</comment>
<name>A0AAD4ZDU1_PRUDU</name>
<protein>
    <submittedName>
        <fullName evidence="1">Uncharacterized protein</fullName>
    </submittedName>
</protein>
<organism evidence="1 2">
    <name type="scientific">Prunus dulcis</name>
    <name type="common">Almond</name>
    <name type="synonym">Amygdalus dulcis</name>
    <dbReference type="NCBI Taxonomy" id="3755"/>
    <lineage>
        <taxon>Eukaryota</taxon>
        <taxon>Viridiplantae</taxon>
        <taxon>Streptophyta</taxon>
        <taxon>Embryophyta</taxon>
        <taxon>Tracheophyta</taxon>
        <taxon>Spermatophyta</taxon>
        <taxon>Magnoliopsida</taxon>
        <taxon>eudicotyledons</taxon>
        <taxon>Gunneridae</taxon>
        <taxon>Pentapetalae</taxon>
        <taxon>rosids</taxon>
        <taxon>fabids</taxon>
        <taxon>Rosales</taxon>
        <taxon>Rosaceae</taxon>
        <taxon>Amygdaloideae</taxon>
        <taxon>Amygdaleae</taxon>
        <taxon>Prunus</taxon>
    </lineage>
</organism>
<evidence type="ECO:0000313" key="2">
    <source>
        <dbReference type="Proteomes" id="UP001054821"/>
    </source>
</evidence>
<reference evidence="1 2" key="1">
    <citation type="journal article" date="2022" name="G3 (Bethesda)">
        <title>Whole-genome sequence and methylome profiling of the almond [Prunus dulcis (Mill.) D.A. Webb] cultivar 'Nonpareil'.</title>
        <authorList>
            <person name="D'Amico-Willman K.M."/>
            <person name="Ouma W.Z."/>
            <person name="Meulia T."/>
            <person name="Sideli G.M."/>
            <person name="Gradziel T.M."/>
            <person name="Fresnedo-Ramirez J."/>
        </authorList>
    </citation>
    <scope>NUCLEOTIDE SEQUENCE [LARGE SCALE GENOMIC DNA]</scope>
    <source>
        <strain evidence="1">Clone GOH B32 T37-40</strain>
    </source>
</reference>
<dbReference type="PANTHER" id="PTHR11439">
    <property type="entry name" value="GAG-POL-RELATED RETROTRANSPOSON"/>
    <property type="match status" value="1"/>
</dbReference>
<dbReference type="AlphaFoldDB" id="A0AAD4ZDU1"/>
<dbReference type="EMBL" id="JAJFAZ020000003">
    <property type="protein sequence ID" value="KAI5341513.1"/>
    <property type="molecule type" value="Genomic_DNA"/>
</dbReference>
<proteinExistence type="predicted"/>
<dbReference type="CDD" id="cd09272">
    <property type="entry name" value="RNase_HI_RT_Ty1"/>
    <property type="match status" value="1"/>
</dbReference>
<dbReference type="InterPro" id="IPR043502">
    <property type="entry name" value="DNA/RNA_pol_sf"/>
</dbReference>
<dbReference type="PANTHER" id="PTHR11439:SF455">
    <property type="entry name" value="RLK (RECEPTOR-LIKE PROTEIN KINASE) 8, PUTATIVE-RELATED"/>
    <property type="match status" value="1"/>
</dbReference>
<dbReference type="Proteomes" id="UP001054821">
    <property type="component" value="Chromosome 3"/>
</dbReference>